<feature type="signal peptide" evidence="1">
    <location>
        <begin position="1"/>
        <end position="25"/>
    </location>
</feature>
<dbReference type="RefSeq" id="WP_106847240.1">
    <property type="nucleotide sequence ID" value="NZ_CP027792.1"/>
</dbReference>
<dbReference type="EMBL" id="CP027792">
    <property type="protein sequence ID" value="AVP58692.1"/>
    <property type="molecule type" value="Genomic_DNA"/>
</dbReference>
<feature type="chain" id="PRO_5015114198" description="Lipoprotein" evidence="1">
    <location>
        <begin position="26"/>
        <end position="224"/>
    </location>
</feature>
<reference evidence="3" key="1">
    <citation type="submission" date="2018-03" db="EMBL/GenBank/DDBJ databases">
        <title>Genome sequencing of Melaminivora sp. strain SC2-7.</title>
        <authorList>
            <person name="Kim S.-J."/>
            <person name="Heo J."/>
            <person name="Ahn J.-H."/>
            <person name="Kwon S.-W."/>
        </authorList>
    </citation>
    <scope>NUCLEOTIDE SEQUENCE [LARGE SCALE GENOMIC DNA]</scope>
    <source>
        <strain evidence="3">SC2-7</strain>
    </source>
</reference>
<keyword evidence="1" id="KW-0732">Signal</keyword>
<accession>A0A2P1NNS0</accession>
<dbReference type="InterPro" id="IPR008517">
    <property type="entry name" value="GNA1162-like"/>
</dbReference>
<evidence type="ECO:0000313" key="3">
    <source>
        <dbReference type="Proteomes" id="UP000241829"/>
    </source>
</evidence>
<evidence type="ECO:0008006" key="4">
    <source>
        <dbReference type="Google" id="ProtNLM"/>
    </source>
</evidence>
<protein>
    <recommendedName>
        <fullName evidence="4">Lipoprotein</fullName>
    </recommendedName>
</protein>
<evidence type="ECO:0000313" key="2">
    <source>
        <dbReference type="EMBL" id="AVP58692.1"/>
    </source>
</evidence>
<dbReference type="KEGG" id="melm:C7H73_14130"/>
<proteinExistence type="predicted"/>
<name>A0A2P1NNS0_9BURK</name>
<dbReference type="Proteomes" id="UP000241829">
    <property type="component" value="Chromosome"/>
</dbReference>
<gene>
    <name evidence="2" type="ORF">C7H73_14130</name>
</gene>
<keyword evidence="3" id="KW-1185">Reference proteome</keyword>
<evidence type="ECO:0000256" key="1">
    <source>
        <dbReference type="SAM" id="SignalP"/>
    </source>
</evidence>
<organism evidence="2 3">
    <name type="scientific">Pulveribacter suum</name>
    <dbReference type="NCBI Taxonomy" id="2116657"/>
    <lineage>
        <taxon>Bacteria</taxon>
        <taxon>Pseudomonadati</taxon>
        <taxon>Pseudomonadota</taxon>
        <taxon>Betaproteobacteria</taxon>
        <taxon>Burkholderiales</taxon>
        <taxon>Comamonadaceae</taxon>
        <taxon>Pulveribacter</taxon>
    </lineage>
</organism>
<dbReference type="Gene3D" id="3.40.50.10610">
    <property type="entry name" value="ABC-type transport auxiliary lipoprotein component"/>
    <property type="match status" value="1"/>
</dbReference>
<dbReference type="AlphaFoldDB" id="A0A2P1NNS0"/>
<dbReference type="OrthoDB" id="1014694at2"/>
<dbReference type="Pfam" id="PF05643">
    <property type="entry name" value="GNA1162-like"/>
    <property type="match status" value="1"/>
</dbReference>
<sequence length="224" mass="23757">MISRIARRAAWTACAAAVVLLTGCAAPQPYDYTALRQAKPQSIVVLPPLNQTPEVAAPAGVLSSATRPLAESGYYVLPVAVTDETFRENGIISANDAQELPLAKLREIFGADAALYLDVRQYGSVYAVVRSETRVTLHARLVDLRTGEQLWNGEATASTAENKGSGGSVVGMLVSALIDQIVETLSDRSVQVAEITNGRLLYAGRPGGLLHGPRSPLYGKDGQP</sequence>
<dbReference type="PROSITE" id="PS51257">
    <property type="entry name" value="PROKAR_LIPOPROTEIN"/>
    <property type="match status" value="1"/>
</dbReference>